<dbReference type="Proteomes" id="UP000530660">
    <property type="component" value="Unassembled WGS sequence"/>
</dbReference>
<evidence type="ECO:0000256" key="1">
    <source>
        <dbReference type="SAM" id="MobiDB-lite"/>
    </source>
</evidence>
<dbReference type="AlphaFoldDB" id="A0A7J7INE2"/>
<gene>
    <name evidence="2" type="ORF">F1559_001081</name>
</gene>
<accession>A0A7J7INE2</accession>
<feature type="region of interest" description="Disordered" evidence="1">
    <location>
        <begin position="76"/>
        <end position="107"/>
    </location>
</feature>
<proteinExistence type="predicted"/>
<name>A0A7J7INE2_9RHOD</name>
<protein>
    <submittedName>
        <fullName evidence="2">Uncharacterized protein</fullName>
    </submittedName>
</protein>
<comment type="caution">
    <text evidence="2">The sequence shown here is derived from an EMBL/GenBank/DDBJ whole genome shotgun (WGS) entry which is preliminary data.</text>
</comment>
<feature type="compositionally biased region" description="Polar residues" evidence="1">
    <location>
        <begin position="98"/>
        <end position="107"/>
    </location>
</feature>
<sequence>MRSSQRCYRLKYLLQVLNGTWARTRRHAPPDKATGILCNLPGYRSLDSVQRNLIHVNVTEMDLRDTRIQLSAYRVASSAPGKSARQRKKSETDRGNLRNENQNSIGNIYTSSERSCHDLGPDSIRMHCPSSPWPTRLLPLRQPVYASDIADSHKRSRRRSHDVATAPSKGHASIFINPSRPEQYVSIDTELCFRRCLN</sequence>
<evidence type="ECO:0000313" key="2">
    <source>
        <dbReference type="EMBL" id="KAF6004067.1"/>
    </source>
</evidence>
<keyword evidence="3" id="KW-1185">Reference proteome</keyword>
<reference evidence="2 3" key="1">
    <citation type="journal article" date="2020" name="J. Phycol.">
        <title>Comparative genome analysis reveals Cyanidiococcus gen. nov., a new extremophilic red algal genus sister to Cyanidioschyzon (Cyanidioschyzonaceae, Rhodophyta).</title>
        <authorList>
            <person name="Liu S.-L."/>
            <person name="Chiang Y.-R."/>
            <person name="Yoon H.S."/>
            <person name="Fu H.-Y."/>
        </authorList>
    </citation>
    <scope>NUCLEOTIDE SEQUENCE [LARGE SCALE GENOMIC DNA]</scope>
    <source>
        <strain evidence="2 3">THAL066</strain>
    </source>
</reference>
<evidence type="ECO:0000313" key="3">
    <source>
        <dbReference type="Proteomes" id="UP000530660"/>
    </source>
</evidence>
<dbReference type="EMBL" id="VWRR01000004">
    <property type="protein sequence ID" value="KAF6004067.1"/>
    <property type="molecule type" value="Genomic_DNA"/>
</dbReference>
<organism evidence="2 3">
    <name type="scientific">Cyanidiococcus yangmingshanensis</name>
    <dbReference type="NCBI Taxonomy" id="2690220"/>
    <lineage>
        <taxon>Eukaryota</taxon>
        <taxon>Rhodophyta</taxon>
        <taxon>Bangiophyceae</taxon>
        <taxon>Cyanidiales</taxon>
        <taxon>Cyanidiaceae</taxon>
        <taxon>Cyanidiococcus</taxon>
    </lineage>
</organism>
<feature type="region of interest" description="Disordered" evidence="1">
    <location>
        <begin position="150"/>
        <end position="172"/>
    </location>
</feature>